<dbReference type="AlphaFoldDB" id="A0A9P6PU78"/>
<feature type="compositionally biased region" description="Polar residues" evidence="1">
    <location>
        <begin position="208"/>
        <end position="219"/>
    </location>
</feature>
<comment type="caution">
    <text evidence="2">The sequence shown here is derived from an EMBL/GenBank/DDBJ whole genome shotgun (WGS) entry which is preliminary data.</text>
</comment>
<gene>
    <name evidence="2" type="ORF">BG011_006713</name>
</gene>
<keyword evidence="3" id="KW-1185">Reference proteome</keyword>
<protein>
    <submittedName>
        <fullName evidence="2">Uncharacterized protein</fullName>
    </submittedName>
</protein>
<name>A0A9P6PU78_9FUNG</name>
<feature type="region of interest" description="Disordered" evidence="1">
    <location>
        <begin position="185"/>
        <end position="253"/>
    </location>
</feature>
<sequence length="361" mass="37841">MATAPTLPFVVLKAHKPSSANDIITAGIGQSSSSSSLSPPRPTPLDFSLTSTPPSSTAAGTTAASNTSGSQLPDTIINNAPAQQASWPSTHSRNNSLTAPATTTNTTTTAFGTPLESTTIQTRTLHPQVHYIFEDDPLEAEILESIPRSRCITLDLDPRLGTVKNVESFVSHLQVMDVKLVPFQPAPPGSSSSSLSLNSPAGNNSANDGQIGSATTITRPTVVRTASPGSSSIQSIMSTSTKLKRQPSENKLGNLMDVGGSGSGGGVNSETDGQDLRKADASSIGTAAKDWMLVIEAVESDENEQQSDSTLLEQSMISSLDTETTLENYLLRSEALLKSFCARNSLVHRVLEYSSTTGSPH</sequence>
<feature type="compositionally biased region" description="Polar residues" evidence="1">
    <location>
        <begin position="71"/>
        <end position="97"/>
    </location>
</feature>
<evidence type="ECO:0000313" key="2">
    <source>
        <dbReference type="EMBL" id="KAG0252848.1"/>
    </source>
</evidence>
<feature type="compositionally biased region" description="Low complexity" evidence="1">
    <location>
        <begin position="189"/>
        <end position="207"/>
    </location>
</feature>
<feature type="compositionally biased region" description="Low complexity" evidence="1">
    <location>
        <begin position="50"/>
        <end position="70"/>
    </location>
</feature>
<dbReference type="EMBL" id="JAAAJA010000494">
    <property type="protein sequence ID" value="KAG0252848.1"/>
    <property type="molecule type" value="Genomic_DNA"/>
</dbReference>
<evidence type="ECO:0000256" key="1">
    <source>
        <dbReference type="SAM" id="MobiDB-lite"/>
    </source>
</evidence>
<proteinExistence type="predicted"/>
<dbReference type="Proteomes" id="UP000726737">
    <property type="component" value="Unassembled WGS sequence"/>
</dbReference>
<feature type="compositionally biased region" description="Low complexity" evidence="1">
    <location>
        <begin position="227"/>
        <end position="241"/>
    </location>
</feature>
<feature type="region of interest" description="Disordered" evidence="1">
    <location>
        <begin position="24"/>
        <end position="112"/>
    </location>
</feature>
<organism evidence="2 3">
    <name type="scientific">Mortierella polycephala</name>
    <dbReference type="NCBI Taxonomy" id="41804"/>
    <lineage>
        <taxon>Eukaryota</taxon>
        <taxon>Fungi</taxon>
        <taxon>Fungi incertae sedis</taxon>
        <taxon>Mucoromycota</taxon>
        <taxon>Mortierellomycotina</taxon>
        <taxon>Mortierellomycetes</taxon>
        <taxon>Mortierellales</taxon>
        <taxon>Mortierellaceae</taxon>
        <taxon>Mortierella</taxon>
    </lineage>
</organism>
<reference evidence="2" key="1">
    <citation type="journal article" date="2020" name="Fungal Divers.">
        <title>Resolving the Mortierellaceae phylogeny through synthesis of multi-gene phylogenetics and phylogenomics.</title>
        <authorList>
            <person name="Vandepol N."/>
            <person name="Liber J."/>
            <person name="Desiro A."/>
            <person name="Na H."/>
            <person name="Kennedy M."/>
            <person name="Barry K."/>
            <person name="Grigoriev I.V."/>
            <person name="Miller A.N."/>
            <person name="O'Donnell K."/>
            <person name="Stajich J.E."/>
            <person name="Bonito G."/>
        </authorList>
    </citation>
    <scope>NUCLEOTIDE SEQUENCE</scope>
    <source>
        <strain evidence="2">KOD948</strain>
    </source>
</reference>
<evidence type="ECO:0000313" key="3">
    <source>
        <dbReference type="Proteomes" id="UP000726737"/>
    </source>
</evidence>
<accession>A0A9P6PU78</accession>
<dbReference type="OrthoDB" id="2447897at2759"/>
<feature type="compositionally biased region" description="Low complexity" evidence="1">
    <location>
        <begin position="98"/>
        <end position="112"/>
    </location>
</feature>